<dbReference type="EMBL" id="AKHW03006099">
    <property type="protein sequence ID" value="KYO24260.1"/>
    <property type="molecule type" value="Genomic_DNA"/>
</dbReference>
<evidence type="ECO:0000313" key="2">
    <source>
        <dbReference type="Proteomes" id="UP000050525"/>
    </source>
</evidence>
<organism evidence="1 2">
    <name type="scientific">Alligator mississippiensis</name>
    <name type="common">American alligator</name>
    <dbReference type="NCBI Taxonomy" id="8496"/>
    <lineage>
        <taxon>Eukaryota</taxon>
        <taxon>Metazoa</taxon>
        <taxon>Chordata</taxon>
        <taxon>Craniata</taxon>
        <taxon>Vertebrata</taxon>
        <taxon>Euteleostomi</taxon>
        <taxon>Archelosauria</taxon>
        <taxon>Archosauria</taxon>
        <taxon>Crocodylia</taxon>
        <taxon>Alligatoridae</taxon>
        <taxon>Alligatorinae</taxon>
        <taxon>Alligator</taxon>
    </lineage>
</organism>
<gene>
    <name evidence="1" type="ORF">Y1Q_0004299</name>
</gene>
<keyword evidence="2" id="KW-1185">Reference proteome</keyword>
<comment type="caution">
    <text evidence="1">The sequence shown here is derived from an EMBL/GenBank/DDBJ whole genome shotgun (WGS) entry which is preliminary data.</text>
</comment>
<dbReference type="Proteomes" id="UP000050525">
    <property type="component" value="Unassembled WGS sequence"/>
</dbReference>
<dbReference type="AlphaFoldDB" id="A0A151MIN7"/>
<name>A0A151MIN7_ALLMI</name>
<accession>A0A151MIN7</accession>
<protein>
    <submittedName>
        <fullName evidence="1">Uncharacterized protein</fullName>
    </submittedName>
</protein>
<evidence type="ECO:0000313" key="1">
    <source>
        <dbReference type="EMBL" id="KYO24260.1"/>
    </source>
</evidence>
<sequence length="155" mass="17879">MYETLEEKAGQSGLPCYDYMHEPWCTQPDTPVFSKVIFHHLEKGSLPQIGSRLQGLSPTTNKDRNQVPTDFTGRVQKLLQAWRQSPGLGFLKNCQRCWELSSLPRPMKEQRKLLRRLWNCGSKDSSQGTSQQQFRWKAASKLCRDNTLHPFTLAL</sequence>
<reference evidence="1 2" key="1">
    <citation type="journal article" date="2012" name="Genome Biol.">
        <title>Sequencing three crocodilian genomes to illuminate the evolution of archosaurs and amniotes.</title>
        <authorList>
            <person name="St John J.A."/>
            <person name="Braun E.L."/>
            <person name="Isberg S.R."/>
            <person name="Miles L.G."/>
            <person name="Chong A.Y."/>
            <person name="Gongora J."/>
            <person name="Dalzell P."/>
            <person name="Moran C."/>
            <person name="Bed'hom B."/>
            <person name="Abzhanov A."/>
            <person name="Burgess S.C."/>
            <person name="Cooksey A.M."/>
            <person name="Castoe T.A."/>
            <person name="Crawford N.G."/>
            <person name="Densmore L.D."/>
            <person name="Drew J.C."/>
            <person name="Edwards S.V."/>
            <person name="Faircloth B.C."/>
            <person name="Fujita M.K."/>
            <person name="Greenwold M.J."/>
            <person name="Hoffmann F.G."/>
            <person name="Howard J.M."/>
            <person name="Iguchi T."/>
            <person name="Janes D.E."/>
            <person name="Khan S.Y."/>
            <person name="Kohno S."/>
            <person name="de Koning A.J."/>
            <person name="Lance S.L."/>
            <person name="McCarthy F.M."/>
            <person name="McCormack J.E."/>
            <person name="Merchant M.E."/>
            <person name="Peterson D.G."/>
            <person name="Pollock D.D."/>
            <person name="Pourmand N."/>
            <person name="Raney B.J."/>
            <person name="Roessler K.A."/>
            <person name="Sanford J.R."/>
            <person name="Sawyer R.H."/>
            <person name="Schmidt C.J."/>
            <person name="Triplett E.W."/>
            <person name="Tuberville T.D."/>
            <person name="Venegas-Anaya M."/>
            <person name="Howard J.T."/>
            <person name="Jarvis E.D."/>
            <person name="Guillette L.J.Jr."/>
            <person name="Glenn T.C."/>
            <person name="Green R.E."/>
            <person name="Ray D.A."/>
        </authorList>
    </citation>
    <scope>NUCLEOTIDE SEQUENCE [LARGE SCALE GENOMIC DNA]</scope>
    <source>
        <strain evidence="1">KSC_2009_1</strain>
    </source>
</reference>
<proteinExistence type="predicted"/>